<feature type="domain" description="Lcl C-terminal" evidence="1">
    <location>
        <begin position="140"/>
        <end position="219"/>
    </location>
</feature>
<proteinExistence type="predicted"/>
<dbReference type="AlphaFoldDB" id="A0A6J7LMG1"/>
<evidence type="ECO:0000313" key="2">
    <source>
        <dbReference type="EMBL" id="CAB4968705.1"/>
    </source>
</evidence>
<dbReference type="PROSITE" id="PS51257">
    <property type="entry name" value="PROKAR_LIPOPROTEIN"/>
    <property type="match status" value="1"/>
</dbReference>
<reference evidence="2" key="1">
    <citation type="submission" date="2020-05" db="EMBL/GenBank/DDBJ databases">
        <authorList>
            <person name="Chiriac C."/>
            <person name="Salcher M."/>
            <person name="Ghai R."/>
            <person name="Kavagutti S V."/>
        </authorList>
    </citation>
    <scope>NUCLEOTIDE SEQUENCE</scope>
</reference>
<dbReference type="InterPro" id="IPR011460">
    <property type="entry name" value="Lcl_C"/>
</dbReference>
<name>A0A6J7LMG1_9ZZZZ</name>
<evidence type="ECO:0000259" key="1">
    <source>
        <dbReference type="Pfam" id="PF07603"/>
    </source>
</evidence>
<protein>
    <submittedName>
        <fullName evidence="2">Unannotated protein</fullName>
    </submittedName>
</protein>
<organism evidence="2">
    <name type="scientific">freshwater metagenome</name>
    <dbReference type="NCBI Taxonomy" id="449393"/>
    <lineage>
        <taxon>unclassified sequences</taxon>
        <taxon>metagenomes</taxon>
        <taxon>ecological metagenomes</taxon>
    </lineage>
</organism>
<accession>A0A6J7LMG1</accession>
<sequence length="221" mass="23492">MRVSLARSVAPLAFGLVLAGGLAGCGGATTSITGSAPAPSPTASIERQAAGFACADGGDCAVGDIGTGGGVVFYDAGSKHWWGRYLEVAPDGWSGTGADPTAEWCDISDAMINEAAYERIGMGYNTTIRIVNVCSSGAANLARAYAGGGKTDWFLPSKDELNELCEQRERVGVFAADEYWSSSQSDEEYAWNQTFQYLGIRGRQYRQTKDTTDRVRPVRAF</sequence>
<dbReference type="EMBL" id="CAFBNE010000160">
    <property type="protein sequence ID" value="CAB4968705.1"/>
    <property type="molecule type" value="Genomic_DNA"/>
</dbReference>
<gene>
    <name evidence="2" type="ORF">UFOPK3772_03133</name>
</gene>
<dbReference type="Pfam" id="PF07603">
    <property type="entry name" value="Lcl_C"/>
    <property type="match status" value="1"/>
</dbReference>